<dbReference type="EMBL" id="CP111017">
    <property type="protein sequence ID" value="WAR09350.1"/>
    <property type="molecule type" value="Genomic_DNA"/>
</dbReference>
<evidence type="ECO:0000313" key="2">
    <source>
        <dbReference type="EMBL" id="WAR09450.1"/>
    </source>
</evidence>
<reference evidence="1" key="1">
    <citation type="submission" date="2022-11" db="EMBL/GenBank/DDBJ databases">
        <title>Centuries of genome instability and evolution in soft-shell clam transmissible cancer (bioRxiv).</title>
        <authorList>
            <person name="Hart S.F.M."/>
            <person name="Yonemitsu M.A."/>
            <person name="Giersch R.M."/>
            <person name="Beal B.F."/>
            <person name="Arriagada G."/>
            <person name="Davis B.W."/>
            <person name="Ostrander E.A."/>
            <person name="Goff S.P."/>
            <person name="Metzger M.J."/>
        </authorList>
    </citation>
    <scope>NUCLEOTIDE SEQUENCE</scope>
    <source>
        <strain evidence="1">MELC-2E11</strain>
        <tissue evidence="1">Siphon/mantle</tissue>
    </source>
</reference>
<dbReference type="SUPFAM" id="SSF54403">
    <property type="entry name" value="Cystatin/monellin"/>
    <property type="match status" value="1"/>
</dbReference>
<dbReference type="EMBL" id="CP111017">
    <property type="protein sequence ID" value="WAR09450.1"/>
    <property type="molecule type" value="Genomic_DNA"/>
</dbReference>
<dbReference type="InterPro" id="IPR046350">
    <property type="entry name" value="Cystatin_sf"/>
</dbReference>
<gene>
    <name evidence="1" type="ORF">MAR_019308</name>
    <name evidence="2" type="ORF">MAR_019408</name>
</gene>
<sequence length="72" mass="7793">MLAGGAGPVQKANDDVKAVCNELKAEILQKAEKDAVEIFEAVSYRSQLVAGTNLFVKNGRASQRTERQTDGR</sequence>
<dbReference type="Gene3D" id="3.10.450.10">
    <property type="match status" value="1"/>
</dbReference>
<dbReference type="Proteomes" id="UP001164746">
    <property type="component" value="Chromosome 6"/>
</dbReference>
<evidence type="ECO:0000313" key="3">
    <source>
        <dbReference type="Proteomes" id="UP001164746"/>
    </source>
</evidence>
<name>A0ABY7EH77_MYAAR</name>
<accession>A0ABY7EH77</accession>
<evidence type="ECO:0000313" key="1">
    <source>
        <dbReference type="EMBL" id="WAR09350.1"/>
    </source>
</evidence>
<proteinExistence type="predicted"/>
<keyword evidence="3" id="KW-1185">Reference proteome</keyword>
<protein>
    <submittedName>
        <fullName evidence="1">CYTA5-like protein</fullName>
    </submittedName>
</protein>
<organism evidence="1 3">
    <name type="scientific">Mya arenaria</name>
    <name type="common">Soft-shell clam</name>
    <dbReference type="NCBI Taxonomy" id="6604"/>
    <lineage>
        <taxon>Eukaryota</taxon>
        <taxon>Metazoa</taxon>
        <taxon>Spiralia</taxon>
        <taxon>Lophotrochozoa</taxon>
        <taxon>Mollusca</taxon>
        <taxon>Bivalvia</taxon>
        <taxon>Autobranchia</taxon>
        <taxon>Heteroconchia</taxon>
        <taxon>Euheterodonta</taxon>
        <taxon>Imparidentia</taxon>
        <taxon>Neoheterodontei</taxon>
        <taxon>Myida</taxon>
        <taxon>Myoidea</taxon>
        <taxon>Myidae</taxon>
        <taxon>Mya</taxon>
    </lineage>
</organism>